<feature type="compositionally biased region" description="Polar residues" evidence="6">
    <location>
        <begin position="20"/>
        <end position="36"/>
    </location>
</feature>
<accession>A0A9W8M162</accession>
<keyword evidence="11" id="KW-1185">Reference proteome</keyword>
<keyword evidence="4 7" id="KW-0472">Membrane</keyword>
<gene>
    <name evidence="10" type="primary">PRM10_2</name>
    <name evidence="10" type="ORF">IWW36_000615</name>
</gene>
<feature type="domain" description="Threonine/serine exporter-like N-terminal" evidence="8">
    <location>
        <begin position="370"/>
        <end position="607"/>
    </location>
</feature>
<evidence type="ECO:0000259" key="8">
    <source>
        <dbReference type="Pfam" id="PF06738"/>
    </source>
</evidence>
<evidence type="ECO:0000256" key="6">
    <source>
        <dbReference type="SAM" id="MobiDB-lite"/>
    </source>
</evidence>
<feature type="region of interest" description="Disordered" evidence="6">
    <location>
        <begin position="125"/>
        <end position="151"/>
    </location>
</feature>
<feature type="transmembrane region" description="Helical" evidence="7">
    <location>
        <begin position="677"/>
        <end position="697"/>
    </location>
</feature>
<evidence type="ECO:0000256" key="1">
    <source>
        <dbReference type="ARBA" id="ARBA00004141"/>
    </source>
</evidence>
<feature type="compositionally biased region" description="Polar residues" evidence="6">
    <location>
        <begin position="136"/>
        <end position="151"/>
    </location>
</feature>
<dbReference type="InterPro" id="IPR010619">
    <property type="entry name" value="ThrE-like_N"/>
</dbReference>
<evidence type="ECO:0000256" key="4">
    <source>
        <dbReference type="ARBA" id="ARBA00023136"/>
    </source>
</evidence>
<feature type="transmembrane region" description="Helical" evidence="7">
    <location>
        <begin position="709"/>
        <end position="728"/>
    </location>
</feature>
<feature type="transmembrane region" description="Helical" evidence="7">
    <location>
        <begin position="551"/>
        <end position="572"/>
    </location>
</feature>
<dbReference type="OrthoDB" id="413008at2759"/>
<feature type="domain" description="Threonine/Serine exporter ThrE" evidence="9">
    <location>
        <begin position="635"/>
        <end position="760"/>
    </location>
</feature>
<comment type="similarity">
    <text evidence="5">Belongs to the ThrE exporter (TC 2.A.79) family.</text>
</comment>
<dbReference type="EMBL" id="JANBUW010000006">
    <property type="protein sequence ID" value="KAJ2852036.1"/>
    <property type="molecule type" value="Genomic_DNA"/>
</dbReference>
<sequence length="774" mass="84756">MENSRSSENYHHPGSGQRLLAQQQIYSNENSPQLNPFSGMRNKSDRPQYHPLPSDLSRSHRRITAGNLLQIPDSSNNREEPVDKHEKQEFESPPLDPAALATIVSSPTSLESDNDGLFISNINSPMGKTPEFPDSSVATPQVSPQASGTTTPHNLKLSDMASSNFDASCLATLGKDASGSISIRVDSHKRAKNLLRRLEGKGKPQNGGVLGNLIRLHSVMTGNRNDRLLERNDKHIHKPHTIYLPQSKSWTKLPKVVQQSFRHLKPTTPDLLRPASMVDVRDDLQSTTKSSGQKLPKSMSSARMSALMMTPEAFARNGIIPPPSTHSSLRMNEKLSSGYFDSSHFTVSSTLYDERAELLDTIAQVLEKQDFIMHLARAWHAFGSPVHRMEANLLNVANYLNIEACFFSVPGLTLISFGDPDTHSSETHIVRASDGYDMYRLEQVNRISRQLRKGKASVHESIRDIEALMAKSPVFTWYLRLGFNFVQSFFVSMTLFHGTWREAALAGGLSIFVGAFELISSRYPTAGCLLNVVPPLIVALVTALLSEYVCFAAVPMAAIINLLPGLGLALAMMELSSSNVICGAVRLVSATMTSFMLGWSTIVGYNLGMAILGKEGENTELSNQCSGLTMLWWILFLPLTTTGFSVWFKVHWKQWPATIFAGSIGLVVQSLCNRVHVMTNISAGVASFAVGLFSNIYGNFTHSASNASIVFVGIIQLVPGSTGVQSFISYMSSDSSASTLTMNMLTSAIGIAVGLILSNSAIYSELKRFRLGSF</sequence>
<dbReference type="AlphaFoldDB" id="A0A9W8M162"/>
<feature type="compositionally biased region" description="Basic and acidic residues" evidence="6">
    <location>
        <begin position="76"/>
        <end position="90"/>
    </location>
</feature>
<proteinExistence type="inferred from homology"/>
<reference evidence="10" key="1">
    <citation type="submission" date="2022-07" db="EMBL/GenBank/DDBJ databases">
        <title>Phylogenomic reconstructions and comparative analyses of Kickxellomycotina fungi.</title>
        <authorList>
            <person name="Reynolds N.K."/>
            <person name="Stajich J.E."/>
            <person name="Barry K."/>
            <person name="Grigoriev I.V."/>
            <person name="Crous P."/>
            <person name="Smith M.E."/>
        </authorList>
    </citation>
    <scope>NUCLEOTIDE SEQUENCE</scope>
    <source>
        <strain evidence="10">NRRL 1566</strain>
    </source>
</reference>
<dbReference type="PANTHER" id="PTHR31082:SF4">
    <property type="entry name" value="PHEROMONE-REGULATED MEMBRANE PROTEIN 10"/>
    <property type="match status" value="1"/>
</dbReference>
<dbReference type="GO" id="GO:0022857">
    <property type="term" value="F:transmembrane transporter activity"/>
    <property type="evidence" value="ECO:0007669"/>
    <property type="project" value="InterPro"/>
</dbReference>
<comment type="caution">
    <text evidence="10">The sequence shown here is derived from an EMBL/GenBank/DDBJ whole genome shotgun (WGS) entry which is preliminary data.</text>
</comment>
<evidence type="ECO:0000256" key="5">
    <source>
        <dbReference type="ARBA" id="ARBA00034125"/>
    </source>
</evidence>
<evidence type="ECO:0000256" key="3">
    <source>
        <dbReference type="ARBA" id="ARBA00022989"/>
    </source>
</evidence>
<dbReference type="Pfam" id="PF06738">
    <property type="entry name" value="ThrE"/>
    <property type="match status" value="1"/>
</dbReference>
<feature type="transmembrane region" description="Helical" evidence="7">
    <location>
        <begin position="526"/>
        <end position="545"/>
    </location>
</feature>
<feature type="transmembrane region" description="Helical" evidence="7">
    <location>
        <begin position="740"/>
        <end position="763"/>
    </location>
</feature>
<evidence type="ECO:0000313" key="11">
    <source>
        <dbReference type="Proteomes" id="UP001139887"/>
    </source>
</evidence>
<evidence type="ECO:0000313" key="10">
    <source>
        <dbReference type="EMBL" id="KAJ2852036.1"/>
    </source>
</evidence>
<protein>
    <submittedName>
        <fullName evidence="10">Pheromone-regulated protein prm10</fullName>
    </submittedName>
</protein>
<feature type="transmembrane region" description="Helical" evidence="7">
    <location>
        <begin position="655"/>
        <end position="671"/>
    </location>
</feature>
<feature type="region of interest" description="Disordered" evidence="6">
    <location>
        <begin position="1"/>
        <end position="96"/>
    </location>
</feature>
<feature type="transmembrane region" description="Helical" evidence="7">
    <location>
        <begin position="503"/>
        <end position="519"/>
    </location>
</feature>
<dbReference type="Proteomes" id="UP001139887">
    <property type="component" value="Unassembled WGS sequence"/>
</dbReference>
<organism evidence="10 11">
    <name type="scientific">Coemansia brasiliensis</name>
    <dbReference type="NCBI Taxonomy" id="2650707"/>
    <lineage>
        <taxon>Eukaryota</taxon>
        <taxon>Fungi</taxon>
        <taxon>Fungi incertae sedis</taxon>
        <taxon>Zoopagomycota</taxon>
        <taxon>Kickxellomycotina</taxon>
        <taxon>Kickxellomycetes</taxon>
        <taxon>Kickxellales</taxon>
        <taxon>Kickxellaceae</taxon>
        <taxon>Coemansia</taxon>
    </lineage>
</organism>
<dbReference type="Pfam" id="PF12821">
    <property type="entry name" value="ThrE_2"/>
    <property type="match status" value="1"/>
</dbReference>
<evidence type="ECO:0000256" key="2">
    <source>
        <dbReference type="ARBA" id="ARBA00022692"/>
    </source>
</evidence>
<dbReference type="PANTHER" id="PTHR31082">
    <property type="entry name" value="PHEROMONE-REGULATED MEMBRANE PROTEIN 10"/>
    <property type="match status" value="1"/>
</dbReference>
<name>A0A9W8M162_9FUNG</name>
<feature type="transmembrane region" description="Helical" evidence="7">
    <location>
        <begin position="627"/>
        <end position="648"/>
    </location>
</feature>
<keyword evidence="3 7" id="KW-1133">Transmembrane helix</keyword>
<comment type="subcellular location">
    <subcellularLocation>
        <location evidence="1">Membrane</location>
        <topology evidence="1">Multi-pass membrane protein</topology>
    </subcellularLocation>
</comment>
<evidence type="ECO:0000259" key="9">
    <source>
        <dbReference type="Pfam" id="PF12821"/>
    </source>
</evidence>
<keyword evidence="2 7" id="KW-0812">Transmembrane</keyword>
<feature type="transmembrane region" description="Helical" evidence="7">
    <location>
        <begin position="584"/>
        <end position="607"/>
    </location>
</feature>
<dbReference type="GO" id="GO:0016020">
    <property type="term" value="C:membrane"/>
    <property type="evidence" value="ECO:0007669"/>
    <property type="project" value="UniProtKB-SubCell"/>
</dbReference>
<dbReference type="InterPro" id="IPR024528">
    <property type="entry name" value="ThrE_2"/>
</dbReference>
<evidence type="ECO:0000256" key="7">
    <source>
        <dbReference type="SAM" id="Phobius"/>
    </source>
</evidence>
<dbReference type="InterPro" id="IPR051361">
    <property type="entry name" value="ThrE/Ser_Exporter"/>
</dbReference>